<dbReference type="EMBL" id="UZAL01000899">
    <property type="protein sequence ID" value="VDO73866.1"/>
    <property type="molecule type" value="Genomic_DNA"/>
</dbReference>
<proteinExistence type="predicted"/>
<dbReference type="Proteomes" id="UP000269396">
    <property type="component" value="Unassembled WGS sequence"/>
</dbReference>
<organism evidence="1 2">
    <name type="scientific">Schistosoma mattheei</name>
    <dbReference type="NCBI Taxonomy" id="31246"/>
    <lineage>
        <taxon>Eukaryota</taxon>
        <taxon>Metazoa</taxon>
        <taxon>Spiralia</taxon>
        <taxon>Lophotrochozoa</taxon>
        <taxon>Platyhelminthes</taxon>
        <taxon>Trematoda</taxon>
        <taxon>Digenea</taxon>
        <taxon>Strigeidida</taxon>
        <taxon>Schistosomatoidea</taxon>
        <taxon>Schistosomatidae</taxon>
        <taxon>Schistosoma</taxon>
    </lineage>
</organism>
<sequence length="74" mass="8062">MENGRGIDFFLNVSNTIELLLVSIIGRIGSRLIIILCRLSFAELSGLSKMLSSSFFNGLFKSSSRQAQSSECAS</sequence>
<dbReference type="AlphaFoldDB" id="A0A3P7XIV6"/>
<keyword evidence="2" id="KW-1185">Reference proteome</keyword>
<gene>
    <name evidence="1" type="ORF">SMTD_LOCUS890</name>
</gene>
<protein>
    <submittedName>
        <fullName evidence="1">Uncharacterized protein</fullName>
    </submittedName>
</protein>
<evidence type="ECO:0000313" key="2">
    <source>
        <dbReference type="Proteomes" id="UP000269396"/>
    </source>
</evidence>
<reference evidence="1 2" key="1">
    <citation type="submission" date="2018-11" db="EMBL/GenBank/DDBJ databases">
        <authorList>
            <consortium name="Pathogen Informatics"/>
        </authorList>
    </citation>
    <scope>NUCLEOTIDE SEQUENCE [LARGE SCALE GENOMIC DNA]</scope>
    <source>
        <strain>Denwood</strain>
        <strain evidence="2">Zambia</strain>
    </source>
</reference>
<accession>A0A3P7XIV6</accession>
<name>A0A3P7XIV6_9TREM</name>
<evidence type="ECO:0000313" key="1">
    <source>
        <dbReference type="EMBL" id="VDO73866.1"/>
    </source>
</evidence>